<sequence length="91" mass="10025">MEDNPREVERASLTKTRTSRGREGEWVEVSLGKLGLEPILKAAGGKNAVPYDCPIEARRFAVGAVQSVNDPLKCMGLKLEPSLAKTPKWFK</sequence>
<dbReference type="AlphaFoldDB" id="A0A4Y2G5V9"/>
<comment type="caution">
    <text evidence="1">The sequence shown here is derived from an EMBL/GenBank/DDBJ whole genome shotgun (WGS) entry which is preliminary data.</text>
</comment>
<protein>
    <submittedName>
        <fullName evidence="1">Uncharacterized protein</fullName>
    </submittedName>
</protein>
<gene>
    <name evidence="1" type="ORF">AVEN_135005_1</name>
</gene>
<dbReference type="EMBL" id="BGPR01001222">
    <property type="protein sequence ID" value="GBM48627.1"/>
    <property type="molecule type" value="Genomic_DNA"/>
</dbReference>
<dbReference type="Proteomes" id="UP000499080">
    <property type="component" value="Unassembled WGS sequence"/>
</dbReference>
<proteinExistence type="predicted"/>
<evidence type="ECO:0000313" key="2">
    <source>
        <dbReference type="Proteomes" id="UP000499080"/>
    </source>
</evidence>
<name>A0A4Y2G5V9_ARAVE</name>
<accession>A0A4Y2G5V9</accession>
<keyword evidence="2" id="KW-1185">Reference proteome</keyword>
<organism evidence="1 2">
    <name type="scientific">Araneus ventricosus</name>
    <name type="common">Orbweaver spider</name>
    <name type="synonym">Epeira ventricosa</name>
    <dbReference type="NCBI Taxonomy" id="182803"/>
    <lineage>
        <taxon>Eukaryota</taxon>
        <taxon>Metazoa</taxon>
        <taxon>Ecdysozoa</taxon>
        <taxon>Arthropoda</taxon>
        <taxon>Chelicerata</taxon>
        <taxon>Arachnida</taxon>
        <taxon>Araneae</taxon>
        <taxon>Araneomorphae</taxon>
        <taxon>Entelegynae</taxon>
        <taxon>Araneoidea</taxon>
        <taxon>Araneidae</taxon>
        <taxon>Araneus</taxon>
    </lineage>
</organism>
<evidence type="ECO:0000313" key="1">
    <source>
        <dbReference type="EMBL" id="GBM48627.1"/>
    </source>
</evidence>
<reference evidence="1 2" key="1">
    <citation type="journal article" date="2019" name="Sci. Rep.">
        <title>Orb-weaving spider Araneus ventricosus genome elucidates the spidroin gene catalogue.</title>
        <authorList>
            <person name="Kono N."/>
            <person name="Nakamura H."/>
            <person name="Ohtoshi R."/>
            <person name="Moran D.A.P."/>
            <person name="Shinohara A."/>
            <person name="Yoshida Y."/>
            <person name="Fujiwara M."/>
            <person name="Mori M."/>
            <person name="Tomita M."/>
            <person name="Arakawa K."/>
        </authorList>
    </citation>
    <scope>NUCLEOTIDE SEQUENCE [LARGE SCALE GENOMIC DNA]</scope>
</reference>